<dbReference type="Proteomes" id="UP000675664">
    <property type="component" value="Unassembled WGS sequence"/>
</dbReference>
<evidence type="ECO:0000313" key="2">
    <source>
        <dbReference type="Proteomes" id="UP000675664"/>
    </source>
</evidence>
<sequence length="181" mass="21678">MLFKNREKLMEELKGRNVDFYLEDDMFEVEGMARYEDGRIIIQVLDAVGHMMELAGDFLELMMQNRKLLARRTDTGKVFEMEINRIYDLVEMPSPKEFLNKKALGADQFFHKPTDTLIWFDDEMKQWTIEKNKINMYFCGERTAYESLEQLFQSNEEYMNGKWQAVFFNSEVEEVYGQNYC</sequence>
<gene>
    <name evidence="1" type="ORF">KCX82_19715</name>
</gene>
<accession>A0A8J8B3T8</accession>
<keyword evidence="2" id="KW-1185">Reference proteome</keyword>
<proteinExistence type="predicted"/>
<reference evidence="1" key="2">
    <citation type="submission" date="2021-04" db="EMBL/GenBank/DDBJ databases">
        <authorList>
            <person name="Liu J."/>
        </authorList>
    </citation>
    <scope>NUCLEOTIDE SEQUENCE</scope>
    <source>
        <strain evidence="1">BAD-6</strain>
    </source>
</reference>
<dbReference type="EMBL" id="JAGSND010000021">
    <property type="protein sequence ID" value="MBR0600116.1"/>
    <property type="molecule type" value="Genomic_DNA"/>
</dbReference>
<reference evidence="1" key="1">
    <citation type="submission" date="2021-04" db="EMBL/GenBank/DDBJ databases">
        <title>Sinoanaerobacter chloroacetimidivorans sp. nov., an obligate anaerobic bacterium isolated from anaerobic sludge.</title>
        <authorList>
            <person name="Bao Y."/>
        </authorList>
    </citation>
    <scope>NUCLEOTIDE SEQUENCE</scope>
    <source>
        <strain evidence="1">BAD-6</strain>
    </source>
</reference>
<evidence type="ECO:0000313" key="1">
    <source>
        <dbReference type="EMBL" id="MBR0600116.1"/>
    </source>
</evidence>
<dbReference type="RefSeq" id="WP_227020229.1">
    <property type="nucleotide sequence ID" value="NZ_JAGSND010000021.1"/>
</dbReference>
<name>A0A8J8B3T8_9FIRM</name>
<organism evidence="1 2">
    <name type="scientific">Sinanaerobacter chloroacetimidivorans</name>
    <dbReference type="NCBI Taxonomy" id="2818044"/>
    <lineage>
        <taxon>Bacteria</taxon>
        <taxon>Bacillati</taxon>
        <taxon>Bacillota</taxon>
        <taxon>Clostridia</taxon>
        <taxon>Peptostreptococcales</taxon>
        <taxon>Anaerovoracaceae</taxon>
        <taxon>Sinanaerobacter</taxon>
    </lineage>
</organism>
<dbReference type="AlphaFoldDB" id="A0A8J8B3T8"/>
<protein>
    <submittedName>
        <fullName evidence="1">Uncharacterized protein</fullName>
    </submittedName>
</protein>
<comment type="caution">
    <text evidence="1">The sequence shown here is derived from an EMBL/GenBank/DDBJ whole genome shotgun (WGS) entry which is preliminary data.</text>
</comment>